<dbReference type="Pfam" id="PF03478">
    <property type="entry name" value="Beta-prop_KIB1-4"/>
    <property type="match status" value="1"/>
</dbReference>
<reference evidence="2 3" key="1">
    <citation type="submission" date="2019-11" db="EMBL/GenBank/DDBJ databases">
        <title>Whole genome sequence of Oryza granulata.</title>
        <authorList>
            <person name="Li W."/>
        </authorList>
    </citation>
    <scope>NUCLEOTIDE SEQUENCE [LARGE SCALE GENOMIC DNA]</scope>
    <source>
        <strain evidence="3">cv. Menghai</strain>
        <tissue evidence="2">Leaf</tissue>
    </source>
</reference>
<dbReference type="Proteomes" id="UP000479710">
    <property type="component" value="Unassembled WGS sequence"/>
</dbReference>
<dbReference type="PANTHER" id="PTHR33110">
    <property type="entry name" value="F-BOX/KELCH-REPEAT PROTEIN-RELATED"/>
    <property type="match status" value="1"/>
</dbReference>
<accession>A0A6G1EIR9</accession>
<name>A0A6G1EIR9_9ORYZ</name>
<proteinExistence type="predicted"/>
<evidence type="ECO:0000259" key="1">
    <source>
        <dbReference type="Pfam" id="PF03478"/>
    </source>
</evidence>
<dbReference type="InterPro" id="IPR005174">
    <property type="entry name" value="KIB1-4_b-propeller"/>
</dbReference>
<dbReference type="AlphaFoldDB" id="A0A6G1EIR9"/>
<dbReference type="EMBL" id="SPHZ02000003">
    <property type="protein sequence ID" value="KAF0924302.1"/>
    <property type="molecule type" value="Genomic_DNA"/>
</dbReference>
<sequence>MAADRSRGWACLSDNVLYGIFRRVPCEVDRLHAGRVCHSWRAALAKLNLPAPHPPVPWLLLPETDEHGLTFSCVLSECRTHPFFLPHSARRTRYFGSYDGAWIFLAVDGQGDEAQDHVLVNLHSFQFLDLPNAIPVFCFEKDLENIAIVAATLSRPPTEQGCIVAGIIELSLSPVRRIAFWRMGDRMVSHRFWAVWPPEEVEDLLYYNDGGVECFLFLTQEEDVRVCAEPNFHEANVQLFSNLSRFKPRGSDGQPVLARYLVQSRGVVLMVVRLGSPIQHEPAASEFRVFERKYLNDGKFRNIWSGLSELDGRMLFVGRGCSRSYEATDGYPGMEGVYFLDDRSFDEPIFHDPDHAYRCGDNSKWSEAAIRLDRCFPERGQSKYSPPALVSSAENCS</sequence>
<dbReference type="PANTHER" id="PTHR33110:SF135">
    <property type="entry name" value="OS05G0539300 PROTEIN"/>
    <property type="match status" value="1"/>
</dbReference>
<feature type="domain" description="KIB1-4 beta-propeller" evidence="1">
    <location>
        <begin position="75"/>
        <end position="345"/>
    </location>
</feature>
<evidence type="ECO:0000313" key="3">
    <source>
        <dbReference type="Proteomes" id="UP000479710"/>
    </source>
</evidence>
<gene>
    <name evidence="2" type="ORF">E2562_010002</name>
</gene>
<dbReference type="Gene3D" id="1.20.1280.50">
    <property type="match status" value="1"/>
</dbReference>
<organism evidence="2 3">
    <name type="scientific">Oryza meyeriana var. granulata</name>
    <dbReference type="NCBI Taxonomy" id="110450"/>
    <lineage>
        <taxon>Eukaryota</taxon>
        <taxon>Viridiplantae</taxon>
        <taxon>Streptophyta</taxon>
        <taxon>Embryophyta</taxon>
        <taxon>Tracheophyta</taxon>
        <taxon>Spermatophyta</taxon>
        <taxon>Magnoliopsida</taxon>
        <taxon>Liliopsida</taxon>
        <taxon>Poales</taxon>
        <taxon>Poaceae</taxon>
        <taxon>BOP clade</taxon>
        <taxon>Oryzoideae</taxon>
        <taxon>Oryzeae</taxon>
        <taxon>Oryzinae</taxon>
        <taxon>Oryza</taxon>
        <taxon>Oryza meyeriana</taxon>
    </lineage>
</organism>
<evidence type="ECO:0000313" key="2">
    <source>
        <dbReference type="EMBL" id="KAF0924302.1"/>
    </source>
</evidence>
<dbReference type="OrthoDB" id="673180at2759"/>
<keyword evidence="3" id="KW-1185">Reference proteome</keyword>
<protein>
    <recommendedName>
        <fullName evidence="1">KIB1-4 beta-propeller domain-containing protein</fullName>
    </recommendedName>
</protein>
<comment type="caution">
    <text evidence="2">The sequence shown here is derived from an EMBL/GenBank/DDBJ whole genome shotgun (WGS) entry which is preliminary data.</text>
</comment>